<accession>A0A0C2T2Q4</accession>
<dbReference type="InParanoid" id="A0A0C2T2Q4"/>
<keyword evidence="3" id="KW-1185">Reference proteome</keyword>
<reference evidence="2 3" key="1">
    <citation type="submission" date="2014-04" db="EMBL/GenBank/DDBJ databases">
        <title>Evolutionary Origins and Diversification of the Mycorrhizal Mutualists.</title>
        <authorList>
            <consortium name="DOE Joint Genome Institute"/>
            <consortium name="Mycorrhizal Genomics Consortium"/>
            <person name="Kohler A."/>
            <person name="Kuo A."/>
            <person name="Nagy L.G."/>
            <person name="Floudas D."/>
            <person name="Copeland A."/>
            <person name="Barry K.W."/>
            <person name="Cichocki N."/>
            <person name="Veneault-Fourrey C."/>
            <person name="LaButti K."/>
            <person name="Lindquist E.A."/>
            <person name="Lipzen A."/>
            <person name="Lundell T."/>
            <person name="Morin E."/>
            <person name="Murat C."/>
            <person name="Riley R."/>
            <person name="Ohm R."/>
            <person name="Sun H."/>
            <person name="Tunlid A."/>
            <person name="Henrissat B."/>
            <person name="Grigoriev I.V."/>
            <person name="Hibbett D.S."/>
            <person name="Martin F."/>
        </authorList>
    </citation>
    <scope>NUCLEOTIDE SEQUENCE [LARGE SCALE GENOMIC DNA]</scope>
    <source>
        <strain evidence="2 3">Koide BX008</strain>
    </source>
</reference>
<dbReference type="HOGENOM" id="CLU_1651713_0_0_1"/>
<organism evidence="2 3">
    <name type="scientific">Amanita muscaria (strain Koide BX008)</name>
    <dbReference type="NCBI Taxonomy" id="946122"/>
    <lineage>
        <taxon>Eukaryota</taxon>
        <taxon>Fungi</taxon>
        <taxon>Dikarya</taxon>
        <taxon>Basidiomycota</taxon>
        <taxon>Agaricomycotina</taxon>
        <taxon>Agaricomycetes</taxon>
        <taxon>Agaricomycetidae</taxon>
        <taxon>Agaricales</taxon>
        <taxon>Pluteineae</taxon>
        <taxon>Amanitaceae</taxon>
        <taxon>Amanita</taxon>
    </lineage>
</organism>
<dbReference type="OrthoDB" id="3269202at2759"/>
<evidence type="ECO:0000313" key="3">
    <source>
        <dbReference type="Proteomes" id="UP000054549"/>
    </source>
</evidence>
<sequence>MMTTTTTHDRDRDYYHDRGRDYPHDRDRDRHHKHRSQSRHRSHHSDRDRRHHKDDRKRHRGHRKHHTAPQVIVPPQMVAQYPGQVAPSAGYPYPGAHYDYRPSFGQRIRQFFGFAPASPHYQYKSDTHSWGFLGRSKRPRYIDARTGVEVDRHGRTVHRI</sequence>
<dbReference type="AlphaFoldDB" id="A0A0C2T2Q4"/>
<evidence type="ECO:0000256" key="1">
    <source>
        <dbReference type="SAM" id="MobiDB-lite"/>
    </source>
</evidence>
<name>A0A0C2T2Q4_AMAMK</name>
<feature type="region of interest" description="Disordered" evidence="1">
    <location>
        <begin position="1"/>
        <end position="77"/>
    </location>
</feature>
<dbReference type="Proteomes" id="UP000054549">
    <property type="component" value="Unassembled WGS sequence"/>
</dbReference>
<feature type="compositionally biased region" description="Basic and acidic residues" evidence="1">
    <location>
        <begin position="7"/>
        <end position="28"/>
    </location>
</feature>
<proteinExistence type="predicted"/>
<evidence type="ECO:0000313" key="2">
    <source>
        <dbReference type="EMBL" id="KIL70125.1"/>
    </source>
</evidence>
<protein>
    <submittedName>
        <fullName evidence="2">Uncharacterized protein</fullName>
    </submittedName>
</protein>
<feature type="compositionally biased region" description="Basic residues" evidence="1">
    <location>
        <begin position="29"/>
        <end position="67"/>
    </location>
</feature>
<dbReference type="EMBL" id="KN818224">
    <property type="protein sequence ID" value="KIL70125.1"/>
    <property type="molecule type" value="Genomic_DNA"/>
</dbReference>
<gene>
    <name evidence="2" type="ORF">M378DRAFT_603611</name>
</gene>